<proteinExistence type="predicted"/>
<evidence type="ECO:0000313" key="2">
    <source>
        <dbReference type="EMBL" id="TCV83089.1"/>
    </source>
</evidence>
<evidence type="ECO:0000256" key="1">
    <source>
        <dbReference type="SAM" id="MobiDB-lite"/>
    </source>
</evidence>
<feature type="region of interest" description="Disordered" evidence="1">
    <location>
        <begin position="1"/>
        <end position="46"/>
    </location>
</feature>
<evidence type="ECO:0000313" key="3">
    <source>
        <dbReference type="Proteomes" id="UP000295649"/>
    </source>
</evidence>
<dbReference type="Proteomes" id="UP000295649">
    <property type="component" value="Unassembled WGS sequence"/>
</dbReference>
<keyword evidence="3" id="KW-1185">Reference proteome</keyword>
<reference evidence="2 3" key="1">
    <citation type="submission" date="2019-03" db="EMBL/GenBank/DDBJ databases">
        <title>Systems level insights into methane cycling in arid and semi-arid ecosystems.</title>
        <authorList>
            <person name="Kalyuzhnaya M."/>
        </authorList>
    </citation>
    <scope>NUCLEOTIDE SEQUENCE [LARGE SCALE GENOMIC DNA]</scope>
    <source>
        <strain evidence="2 3">S-1</strain>
    </source>
</reference>
<name>A0ABY2CL66_METMH</name>
<organism evidence="2 3">
    <name type="scientific">Methylomonas methanica</name>
    <dbReference type="NCBI Taxonomy" id="421"/>
    <lineage>
        <taxon>Bacteria</taxon>
        <taxon>Pseudomonadati</taxon>
        <taxon>Pseudomonadota</taxon>
        <taxon>Gammaproteobacteria</taxon>
        <taxon>Methylococcales</taxon>
        <taxon>Methylococcaceae</taxon>
        <taxon>Methylomonas</taxon>
    </lineage>
</organism>
<protein>
    <submittedName>
        <fullName evidence="2">Uncharacterized protein</fullName>
    </submittedName>
</protein>
<accession>A0ABY2CL66</accession>
<sequence>MASISSINYRETSLRQRNSRLQKQTGVIRPSMTHSGNHSPNRSRIRLKKNSRYSTHIYILEPKEIVIGLTIDKNELKKQLDVYRMIESRSHNLLYFPNVPLSNTAKTRLIMDRHRC</sequence>
<dbReference type="EMBL" id="SMCN01000010">
    <property type="protein sequence ID" value="TCV83089.1"/>
    <property type="molecule type" value="Genomic_DNA"/>
</dbReference>
<gene>
    <name evidence="2" type="ORF">EDE11_11044</name>
</gene>
<feature type="compositionally biased region" description="Polar residues" evidence="1">
    <location>
        <begin position="1"/>
        <end position="25"/>
    </location>
</feature>
<comment type="caution">
    <text evidence="2">The sequence shown here is derived from an EMBL/GenBank/DDBJ whole genome shotgun (WGS) entry which is preliminary data.</text>
</comment>